<gene>
    <name evidence="1" type="ORF">CDL12_10584</name>
</gene>
<feature type="non-terminal residue" evidence="1">
    <location>
        <position position="1"/>
    </location>
</feature>
<dbReference type="AlphaFoldDB" id="A0A2G9HGW3"/>
<dbReference type="Proteomes" id="UP000231279">
    <property type="component" value="Unassembled WGS sequence"/>
</dbReference>
<sequence>TFAEADEAVKGLIHEIESSDAIQARMDGILLEKLEGASHAKSVLTLVKDCLRSL</sequence>
<evidence type="ECO:0000313" key="1">
    <source>
        <dbReference type="EMBL" id="PIN16764.1"/>
    </source>
</evidence>
<reference evidence="2" key="1">
    <citation type="journal article" date="2018" name="Gigascience">
        <title>Genome assembly of the Pink Ipe (Handroanthus impetiginosus, Bignoniaceae), a highly valued, ecologically keystone Neotropical timber forest tree.</title>
        <authorList>
            <person name="Silva-Junior O.B."/>
            <person name="Grattapaglia D."/>
            <person name="Novaes E."/>
            <person name="Collevatti R.G."/>
        </authorList>
    </citation>
    <scope>NUCLEOTIDE SEQUENCE [LARGE SCALE GENOMIC DNA]</scope>
    <source>
        <strain evidence="2">cv. UFG-1</strain>
    </source>
</reference>
<dbReference type="OrthoDB" id="45421at2759"/>
<comment type="caution">
    <text evidence="1">The sequence shown here is derived from an EMBL/GenBank/DDBJ whole genome shotgun (WGS) entry which is preliminary data.</text>
</comment>
<proteinExistence type="predicted"/>
<organism evidence="1 2">
    <name type="scientific">Handroanthus impetiginosus</name>
    <dbReference type="NCBI Taxonomy" id="429701"/>
    <lineage>
        <taxon>Eukaryota</taxon>
        <taxon>Viridiplantae</taxon>
        <taxon>Streptophyta</taxon>
        <taxon>Embryophyta</taxon>
        <taxon>Tracheophyta</taxon>
        <taxon>Spermatophyta</taxon>
        <taxon>Magnoliopsida</taxon>
        <taxon>eudicotyledons</taxon>
        <taxon>Gunneridae</taxon>
        <taxon>Pentapetalae</taxon>
        <taxon>asterids</taxon>
        <taxon>lamiids</taxon>
        <taxon>Lamiales</taxon>
        <taxon>Bignoniaceae</taxon>
        <taxon>Crescentiina</taxon>
        <taxon>Tabebuia alliance</taxon>
        <taxon>Handroanthus</taxon>
    </lineage>
</organism>
<accession>A0A2G9HGW3</accession>
<dbReference type="STRING" id="429701.A0A2G9HGW3"/>
<evidence type="ECO:0000313" key="2">
    <source>
        <dbReference type="Proteomes" id="UP000231279"/>
    </source>
</evidence>
<protein>
    <submittedName>
        <fullName evidence="1">Uncharacterized protein</fullName>
    </submittedName>
</protein>
<keyword evidence="2" id="KW-1185">Reference proteome</keyword>
<dbReference type="EMBL" id="NKXS01001808">
    <property type="protein sequence ID" value="PIN16764.1"/>
    <property type="molecule type" value="Genomic_DNA"/>
</dbReference>
<name>A0A2G9HGW3_9LAMI</name>